<dbReference type="EC" id="2.5.1.-" evidence="4"/>
<reference evidence="5 6" key="1">
    <citation type="journal article" date="2023" name="BMC Biol.">
        <title>The compact genome of the sponge Oopsacas minuta (Hexactinellida) is lacking key metazoan core genes.</title>
        <authorList>
            <person name="Santini S."/>
            <person name="Schenkelaars Q."/>
            <person name="Jourda C."/>
            <person name="Duchesne M."/>
            <person name="Belahbib H."/>
            <person name="Rocher C."/>
            <person name="Selva M."/>
            <person name="Riesgo A."/>
            <person name="Vervoort M."/>
            <person name="Leys S.P."/>
            <person name="Kodjabachian L."/>
            <person name="Le Bivic A."/>
            <person name="Borchiellini C."/>
            <person name="Claverie J.M."/>
            <person name="Renard E."/>
        </authorList>
    </citation>
    <scope>NUCLEOTIDE SEQUENCE [LARGE SCALE GENOMIC DNA]</scope>
    <source>
        <strain evidence="5">SPO-2</strain>
    </source>
</reference>
<proteinExistence type="inferred from homology"/>
<name>A0AAV7K1Z5_9METZ</name>
<dbReference type="Proteomes" id="UP001165289">
    <property type="component" value="Unassembled WGS sequence"/>
</dbReference>
<dbReference type="GO" id="GO:0005783">
    <property type="term" value="C:endoplasmic reticulum"/>
    <property type="evidence" value="ECO:0007669"/>
    <property type="project" value="TreeGrafter"/>
</dbReference>
<comment type="similarity">
    <text evidence="1 4">Belongs to the UPP synthase family.</text>
</comment>
<protein>
    <recommendedName>
        <fullName evidence="4">Alkyl transferase</fullName>
        <ecNumber evidence="4">2.5.1.-</ecNumber>
    </recommendedName>
</protein>
<keyword evidence="4" id="KW-1133">Transmembrane helix</keyword>
<dbReference type="Gene3D" id="3.40.1180.10">
    <property type="entry name" value="Decaprenyl diphosphate synthase-like"/>
    <property type="match status" value="1"/>
</dbReference>
<dbReference type="SUPFAM" id="SSF64005">
    <property type="entry name" value="Undecaprenyl diphosphate synthase"/>
    <property type="match status" value="1"/>
</dbReference>
<organism evidence="5 6">
    <name type="scientific">Oopsacas minuta</name>
    <dbReference type="NCBI Taxonomy" id="111878"/>
    <lineage>
        <taxon>Eukaryota</taxon>
        <taxon>Metazoa</taxon>
        <taxon>Porifera</taxon>
        <taxon>Hexactinellida</taxon>
        <taxon>Hexasterophora</taxon>
        <taxon>Lyssacinosida</taxon>
        <taxon>Leucopsacidae</taxon>
        <taxon>Oopsacas</taxon>
    </lineage>
</organism>
<evidence type="ECO:0000256" key="2">
    <source>
        <dbReference type="ARBA" id="ARBA00022679"/>
    </source>
</evidence>
<keyword evidence="4" id="KW-0472">Membrane</keyword>
<dbReference type="InterPro" id="IPR036424">
    <property type="entry name" value="UPP_synth-like_sf"/>
</dbReference>
<dbReference type="HAMAP" id="MF_01139">
    <property type="entry name" value="ISPT"/>
    <property type="match status" value="1"/>
</dbReference>
<comment type="catalytic activity">
    <reaction evidence="3">
        <text>n isopentenyl diphosphate + (2E,6E)-farnesyl diphosphate = a di-trans,poly-cis-polyprenyl diphosphate + n diphosphate</text>
        <dbReference type="Rhea" id="RHEA:53008"/>
        <dbReference type="Rhea" id="RHEA-COMP:19494"/>
        <dbReference type="ChEBI" id="CHEBI:33019"/>
        <dbReference type="ChEBI" id="CHEBI:128769"/>
        <dbReference type="ChEBI" id="CHEBI:136960"/>
        <dbReference type="ChEBI" id="CHEBI:175763"/>
        <dbReference type="EC" id="2.5.1.87"/>
    </reaction>
</comment>
<evidence type="ECO:0000256" key="3">
    <source>
        <dbReference type="ARBA" id="ARBA00047353"/>
    </source>
</evidence>
<accession>A0AAV7K1Z5</accession>
<dbReference type="EMBL" id="JAKMXF010000210">
    <property type="protein sequence ID" value="KAI6655161.1"/>
    <property type="molecule type" value="Genomic_DNA"/>
</dbReference>
<dbReference type="GO" id="GO:0016094">
    <property type="term" value="P:polyprenol biosynthetic process"/>
    <property type="evidence" value="ECO:0007669"/>
    <property type="project" value="TreeGrafter"/>
</dbReference>
<dbReference type="PANTHER" id="PTHR10291:SF43">
    <property type="entry name" value="DEHYDRODOLICHYL DIPHOSPHATE SYNTHASE COMPLEX SUBUNIT DHDDS"/>
    <property type="match status" value="1"/>
</dbReference>
<keyword evidence="2 4" id="KW-0808">Transferase</keyword>
<dbReference type="Pfam" id="PF01255">
    <property type="entry name" value="Prenyltransf"/>
    <property type="match status" value="1"/>
</dbReference>
<gene>
    <name evidence="5" type="ORF">LOD99_2450</name>
</gene>
<evidence type="ECO:0000313" key="6">
    <source>
        <dbReference type="Proteomes" id="UP001165289"/>
    </source>
</evidence>
<evidence type="ECO:0000256" key="1">
    <source>
        <dbReference type="ARBA" id="ARBA00005432"/>
    </source>
</evidence>
<dbReference type="GO" id="GO:0045547">
    <property type="term" value="F:ditrans,polycis-polyprenyl diphosphate synthase [(2E,6E)-farnesyl diphosphate specific] activity"/>
    <property type="evidence" value="ECO:0007669"/>
    <property type="project" value="UniProtKB-EC"/>
</dbReference>
<dbReference type="PANTHER" id="PTHR10291">
    <property type="entry name" value="DEHYDRODOLICHYL DIPHOSPHATE SYNTHASE FAMILY MEMBER"/>
    <property type="match status" value="1"/>
</dbReference>
<dbReference type="CDD" id="cd00475">
    <property type="entry name" value="Cis_IPPS"/>
    <property type="match status" value="1"/>
</dbReference>
<dbReference type="NCBIfam" id="TIGR00055">
    <property type="entry name" value="uppS"/>
    <property type="match status" value="1"/>
</dbReference>
<feature type="transmembrane region" description="Helical" evidence="4">
    <location>
        <begin position="15"/>
        <end position="37"/>
    </location>
</feature>
<evidence type="ECO:0000313" key="5">
    <source>
        <dbReference type="EMBL" id="KAI6655161.1"/>
    </source>
</evidence>
<sequence>MRVFIRKIIKLIQKYIMYILWYLLPSTSIPNHIAIIMDGNRRFARKNKLDDVTLGHRAGFEKMIDVVRWCRDLGVKEATVYAFSLENFNRPQDEVDGLMQLAREKFEQMLSHRESLIRTGARIKIIGKISTLPQDLQDIVERVQNDSKRNNAFTLNICVAYLSTEEIVNSINQIHLANPTRRISEKDISENLYTSPSPEPCLVIRTSGERRLSSFLLWQACNSLLLFEKVYWPDFSFYQFLLVIEYYHFTHKST</sequence>
<dbReference type="InterPro" id="IPR001441">
    <property type="entry name" value="UPP_synth-like"/>
</dbReference>
<comment type="caution">
    <text evidence="5">The sequence shown here is derived from an EMBL/GenBank/DDBJ whole genome shotgun (WGS) entry which is preliminary data.</text>
</comment>
<keyword evidence="4" id="KW-0812">Transmembrane</keyword>
<keyword evidence="6" id="KW-1185">Reference proteome</keyword>
<evidence type="ECO:0000256" key="4">
    <source>
        <dbReference type="RuleBase" id="RU363018"/>
    </source>
</evidence>
<dbReference type="AlphaFoldDB" id="A0AAV7K1Z5"/>